<sequence length="212" mass="23953">MPFFGLILASETPIRGISLSGLITDRKQEISGMDWYEDDLFLLPENLNGHLFVIPKAELAKYLDNPGEDPILPHQIPFNTPDYDQTISGFDSFEAIAFMGNDIFITIEVKLEKTMTAYLVRGNIDPTTKTVSVPEQDLVELIPPATVPNISYESVLVHDENVILFYEVNGQNILDAPEQYAFSPSTKTMTTISFPFLEYRLTDVTRLDDKNR</sequence>
<feature type="non-terminal residue" evidence="1">
    <location>
        <position position="212"/>
    </location>
</feature>
<reference evidence="1" key="1">
    <citation type="submission" date="2018-05" db="EMBL/GenBank/DDBJ databases">
        <authorList>
            <person name="Lanie J.A."/>
            <person name="Ng W.-L."/>
            <person name="Kazmierczak K.M."/>
            <person name="Andrzejewski T.M."/>
            <person name="Davidsen T.M."/>
            <person name="Wayne K.J."/>
            <person name="Tettelin H."/>
            <person name="Glass J.I."/>
            <person name="Rusch D."/>
            <person name="Podicherti R."/>
            <person name="Tsui H.-C.T."/>
            <person name="Winkler M.E."/>
        </authorList>
    </citation>
    <scope>NUCLEOTIDE SEQUENCE</scope>
</reference>
<organism evidence="1">
    <name type="scientific">marine metagenome</name>
    <dbReference type="NCBI Taxonomy" id="408172"/>
    <lineage>
        <taxon>unclassified sequences</taxon>
        <taxon>metagenomes</taxon>
        <taxon>ecological metagenomes</taxon>
    </lineage>
</organism>
<gene>
    <name evidence="1" type="ORF">METZ01_LOCUS250282</name>
</gene>
<name>A0A382ID39_9ZZZZ</name>
<dbReference type="EMBL" id="UINC01066576">
    <property type="protein sequence ID" value="SVB97428.1"/>
    <property type="molecule type" value="Genomic_DNA"/>
</dbReference>
<evidence type="ECO:0000313" key="1">
    <source>
        <dbReference type="EMBL" id="SVB97428.1"/>
    </source>
</evidence>
<dbReference type="AlphaFoldDB" id="A0A382ID39"/>
<accession>A0A382ID39</accession>
<proteinExistence type="predicted"/>
<protein>
    <submittedName>
        <fullName evidence="1">Uncharacterized protein</fullName>
    </submittedName>
</protein>